<dbReference type="EMBL" id="HBGK01049622">
    <property type="protein sequence ID" value="CAD9309540.1"/>
    <property type="molecule type" value="Transcribed_RNA"/>
</dbReference>
<sequence>MIPTSNSTSQFLSQHPSQESLDAVLNKARTAATRLETFLHRKNSGDSTTPEDDDYRSITSELMNLREHEEALRRELEGVARDCAAASVCASEVLLCSGSFDEDDNVIECGGGPSGYHDAFDMVRSIALREDLDSDDELSRLDIPLPSPRSMLDRLPSMLPLSPWSSFRSDRSSDKSSNRSLYFDDDDDSSRDESIPAMITFDNEKQPTTSNKRTKRARSHSFGLSRQLSQGDFDQLQEDLEAALDDFHTLDKVQEPEQKVSILWTFIVRLAELLYGEAEAADAAAAEKHLGLSKTVEL</sequence>
<keyword evidence="1" id="KW-0175">Coiled coil</keyword>
<accession>A0A7S1YM54</accession>
<feature type="coiled-coil region" evidence="1">
    <location>
        <begin position="55"/>
        <end position="82"/>
    </location>
</feature>
<evidence type="ECO:0000313" key="3">
    <source>
        <dbReference type="EMBL" id="CAD9309540.1"/>
    </source>
</evidence>
<proteinExistence type="predicted"/>
<evidence type="ECO:0000256" key="1">
    <source>
        <dbReference type="SAM" id="Coils"/>
    </source>
</evidence>
<feature type="region of interest" description="Disordered" evidence="2">
    <location>
        <begin position="165"/>
        <end position="224"/>
    </location>
</feature>
<feature type="compositionally biased region" description="Basic and acidic residues" evidence="2">
    <location>
        <begin position="168"/>
        <end position="177"/>
    </location>
</feature>
<reference evidence="3" key="1">
    <citation type="submission" date="2021-01" db="EMBL/GenBank/DDBJ databases">
        <authorList>
            <person name="Corre E."/>
            <person name="Pelletier E."/>
            <person name="Niang G."/>
            <person name="Scheremetjew M."/>
            <person name="Finn R."/>
            <person name="Kale V."/>
            <person name="Holt S."/>
            <person name="Cochrane G."/>
            <person name="Meng A."/>
            <person name="Brown T."/>
            <person name="Cohen L."/>
        </authorList>
    </citation>
    <scope>NUCLEOTIDE SEQUENCE</scope>
    <source>
        <strain evidence="3">CCMP 410</strain>
    </source>
</reference>
<protein>
    <submittedName>
        <fullName evidence="3">Uncharacterized protein</fullName>
    </submittedName>
</protein>
<dbReference type="AlphaFoldDB" id="A0A7S1YM54"/>
<organism evidence="3">
    <name type="scientific">Grammatophora oceanica</name>
    <dbReference type="NCBI Taxonomy" id="210454"/>
    <lineage>
        <taxon>Eukaryota</taxon>
        <taxon>Sar</taxon>
        <taxon>Stramenopiles</taxon>
        <taxon>Ochrophyta</taxon>
        <taxon>Bacillariophyta</taxon>
        <taxon>Fragilariophyceae</taxon>
        <taxon>Fragilariophycidae</taxon>
        <taxon>Rhabdonematales</taxon>
        <taxon>Grammatophoraceae</taxon>
        <taxon>Grammatophora</taxon>
    </lineage>
</organism>
<evidence type="ECO:0000256" key="2">
    <source>
        <dbReference type="SAM" id="MobiDB-lite"/>
    </source>
</evidence>
<name>A0A7S1YM54_9STRA</name>
<gene>
    <name evidence="3" type="ORF">GOCE00092_LOCUS26055</name>
</gene>